<evidence type="ECO:0000313" key="5">
    <source>
        <dbReference type="EMBL" id="CAF4330527.1"/>
    </source>
</evidence>
<protein>
    <submittedName>
        <fullName evidence="5">Uncharacterized protein</fullName>
    </submittedName>
</protein>
<dbReference type="AlphaFoldDB" id="A0A820JPA7"/>
<comment type="caution">
    <text evidence="5">The sequence shown here is derived from an EMBL/GenBank/DDBJ whole genome shotgun (WGS) entry which is preliminary data.</text>
</comment>
<dbReference type="EMBL" id="CAJOBH010008169">
    <property type="protein sequence ID" value="CAF4105299.1"/>
    <property type="molecule type" value="Genomic_DNA"/>
</dbReference>
<sequence>MRKKSTSSLCTLKTMINYRIASLLLSMSAALSPTSSNSSPNSSLSNCDHQINNEKIISIDNNNNATKLQQPAFIHSFEAELDKIDEYFQTKASDVRQTILNSLQRMYNQNEWHDNPLTAICRDLDVHVPTPEQLMELRATRDALKAEYDALRESGNN</sequence>
<dbReference type="EMBL" id="CAJOBG010022595">
    <property type="protein sequence ID" value="CAF4330527.1"/>
    <property type="molecule type" value="Genomic_DNA"/>
</dbReference>
<dbReference type="Proteomes" id="UP000681967">
    <property type="component" value="Unassembled WGS sequence"/>
</dbReference>
<name>A0A820JPA7_9BILA</name>
<keyword evidence="6" id="KW-1185">Reference proteome</keyword>
<dbReference type="EMBL" id="CAJOBI010000834">
    <property type="protein sequence ID" value="CAF3847663.1"/>
    <property type="molecule type" value="Genomic_DNA"/>
</dbReference>
<dbReference type="Proteomes" id="UP000663842">
    <property type="component" value="Unassembled WGS sequence"/>
</dbReference>
<evidence type="ECO:0000313" key="1">
    <source>
        <dbReference type="EMBL" id="CAF3762446.1"/>
    </source>
</evidence>
<reference evidence="5" key="1">
    <citation type="submission" date="2021-02" db="EMBL/GenBank/DDBJ databases">
        <authorList>
            <person name="Nowell W R."/>
        </authorList>
    </citation>
    <scope>NUCLEOTIDE SEQUENCE</scope>
</reference>
<gene>
    <name evidence="4" type="ORF">BYL167_LOCUS19321</name>
    <name evidence="3" type="ORF">GIL414_LOCUS4248</name>
    <name evidence="5" type="ORF">OVN521_LOCUS32296</name>
    <name evidence="2" type="ORF">SMN809_LOCUS3830</name>
    <name evidence="1" type="ORF">UXM345_LOCUS2642</name>
</gene>
<evidence type="ECO:0000313" key="6">
    <source>
        <dbReference type="Proteomes" id="UP000663866"/>
    </source>
</evidence>
<proteinExistence type="predicted"/>
<dbReference type="EMBL" id="CAJOBJ010001005">
    <property type="protein sequence ID" value="CAF3856381.1"/>
    <property type="molecule type" value="Genomic_DNA"/>
</dbReference>
<evidence type="ECO:0000313" key="4">
    <source>
        <dbReference type="EMBL" id="CAF4105299.1"/>
    </source>
</evidence>
<evidence type="ECO:0000313" key="2">
    <source>
        <dbReference type="EMBL" id="CAF3847663.1"/>
    </source>
</evidence>
<dbReference type="EMBL" id="CAJOBF010000163">
    <property type="protein sequence ID" value="CAF3762446.1"/>
    <property type="molecule type" value="Genomic_DNA"/>
</dbReference>
<evidence type="ECO:0000313" key="3">
    <source>
        <dbReference type="EMBL" id="CAF3856381.1"/>
    </source>
</evidence>
<dbReference type="Proteomes" id="UP000663866">
    <property type="component" value="Unassembled WGS sequence"/>
</dbReference>
<dbReference type="Proteomes" id="UP000676336">
    <property type="component" value="Unassembled WGS sequence"/>
</dbReference>
<accession>A0A820JPA7</accession>
<dbReference type="Proteomes" id="UP000681720">
    <property type="component" value="Unassembled WGS sequence"/>
</dbReference>
<organism evidence="5 6">
    <name type="scientific">Rotaria magnacalcarata</name>
    <dbReference type="NCBI Taxonomy" id="392030"/>
    <lineage>
        <taxon>Eukaryota</taxon>
        <taxon>Metazoa</taxon>
        <taxon>Spiralia</taxon>
        <taxon>Gnathifera</taxon>
        <taxon>Rotifera</taxon>
        <taxon>Eurotatoria</taxon>
        <taxon>Bdelloidea</taxon>
        <taxon>Philodinida</taxon>
        <taxon>Philodinidae</taxon>
        <taxon>Rotaria</taxon>
    </lineage>
</organism>